<dbReference type="PROSITE" id="PS51257">
    <property type="entry name" value="PROKAR_LIPOPROTEIN"/>
    <property type="match status" value="1"/>
</dbReference>
<dbReference type="Proteomes" id="UP000656548">
    <property type="component" value="Unassembled WGS sequence"/>
</dbReference>
<gene>
    <name evidence="4" type="ORF">H4W30_001789</name>
</gene>
<evidence type="ECO:0000256" key="1">
    <source>
        <dbReference type="ARBA" id="ARBA00023002"/>
    </source>
</evidence>
<name>A0ABR9L2L0_9PSEU</name>
<keyword evidence="2" id="KW-0472">Membrane</keyword>
<dbReference type="InterPro" id="IPR036188">
    <property type="entry name" value="FAD/NAD-bd_sf"/>
</dbReference>
<dbReference type="Gene3D" id="3.50.50.60">
    <property type="entry name" value="FAD/NAD(P)-binding domain"/>
    <property type="match status" value="1"/>
</dbReference>
<feature type="transmembrane region" description="Helical" evidence="2">
    <location>
        <begin position="12"/>
        <end position="29"/>
    </location>
</feature>
<dbReference type="SUPFAM" id="SSF51905">
    <property type="entry name" value="FAD/NAD(P)-binding domain"/>
    <property type="match status" value="1"/>
</dbReference>
<feature type="domain" description="FAD dependent oxidoreductase" evidence="3">
    <location>
        <begin position="12"/>
        <end position="360"/>
    </location>
</feature>
<evidence type="ECO:0000256" key="2">
    <source>
        <dbReference type="SAM" id="Phobius"/>
    </source>
</evidence>
<sequence>MRHQRGGNLPTVGVVGAGVIGSCVSLFLAQCGVRVHCVDRGRPGGLTTDASFARLSAYQQPTYRRFELSHAGIIEHAHFAGLFDSAPWWHPTGSLAWAGADGRCGVSTRSFVEEAERLRSWGYRVIWHDAAKVSRELEPAIPFSPAQTPVAHLTEEGWIDGPLMVSSVLDAAKSIGEVTLSNAGVQEIELRGRQVTALRLDDGERLEVDAVVNAAGPQAPAVAATLGSPMVSGIADRSSLVLDLAGDSDPLRHVLRGAELHARSAGPGRVRVRSEQVDAVLTGEAESDLGRDNVENLLDRAYRTIPALKAFTIERKRIGTAVFPADGLPSAGALSTVSGYYEAFANSGVILAPLIGRALATQITTGEIPSLLRDCSPDRLRVAA</sequence>
<dbReference type="InterPro" id="IPR006076">
    <property type="entry name" value="FAD-dep_OxRdtase"/>
</dbReference>
<reference evidence="4 5" key="1">
    <citation type="submission" date="2020-10" db="EMBL/GenBank/DDBJ databases">
        <title>Sequencing the genomes of 1000 actinobacteria strains.</title>
        <authorList>
            <person name="Klenk H.-P."/>
        </authorList>
    </citation>
    <scope>NUCLEOTIDE SEQUENCE [LARGE SCALE GENOMIC DNA]</scope>
    <source>
        <strain evidence="4 5">DSM 46661</strain>
    </source>
</reference>
<dbReference type="EMBL" id="JADBEJ010000001">
    <property type="protein sequence ID" value="MBE1574760.1"/>
    <property type="molecule type" value="Genomic_DNA"/>
</dbReference>
<dbReference type="Gene3D" id="3.30.9.10">
    <property type="entry name" value="D-Amino Acid Oxidase, subunit A, domain 2"/>
    <property type="match status" value="1"/>
</dbReference>
<dbReference type="PANTHER" id="PTHR13847">
    <property type="entry name" value="SARCOSINE DEHYDROGENASE-RELATED"/>
    <property type="match status" value="1"/>
</dbReference>
<proteinExistence type="predicted"/>
<keyword evidence="5" id="KW-1185">Reference proteome</keyword>
<keyword evidence="2" id="KW-1133">Transmembrane helix</keyword>
<dbReference type="RefSeq" id="WP_192742324.1">
    <property type="nucleotide sequence ID" value="NZ_CP102415.1"/>
</dbReference>
<keyword evidence="1" id="KW-0560">Oxidoreductase</keyword>
<comment type="caution">
    <text evidence="4">The sequence shown here is derived from an EMBL/GenBank/DDBJ whole genome shotgun (WGS) entry which is preliminary data.</text>
</comment>
<evidence type="ECO:0000259" key="3">
    <source>
        <dbReference type="Pfam" id="PF01266"/>
    </source>
</evidence>
<organism evidence="4 5">
    <name type="scientific">Amycolatopsis roodepoortensis</name>
    <dbReference type="NCBI Taxonomy" id="700274"/>
    <lineage>
        <taxon>Bacteria</taxon>
        <taxon>Bacillati</taxon>
        <taxon>Actinomycetota</taxon>
        <taxon>Actinomycetes</taxon>
        <taxon>Pseudonocardiales</taxon>
        <taxon>Pseudonocardiaceae</taxon>
        <taxon>Amycolatopsis</taxon>
    </lineage>
</organism>
<evidence type="ECO:0000313" key="4">
    <source>
        <dbReference type="EMBL" id="MBE1574760.1"/>
    </source>
</evidence>
<dbReference type="Pfam" id="PF01266">
    <property type="entry name" value="DAO"/>
    <property type="match status" value="1"/>
</dbReference>
<accession>A0ABR9L2L0</accession>
<protein>
    <submittedName>
        <fullName evidence="4">Glycine/D-amino acid oxidase-like deaminating enzyme</fullName>
    </submittedName>
</protein>
<dbReference type="PANTHER" id="PTHR13847:SF289">
    <property type="entry name" value="GLYCINE OXIDASE"/>
    <property type="match status" value="1"/>
</dbReference>
<keyword evidence="2" id="KW-0812">Transmembrane</keyword>
<evidence type="ECO:0000313" key="5">
    <source>
        <dbReference type="Proteomes" id="UP000656548"/>
    </source>
</evidence>